<dbReference type="KEGG" id="nnu:104592807"/>
<keyword evidence="1" id="KW-1185">Reference proteome</keyword>
<dbReference type="OrthoDB" id="1930927at2759"/>
<dbReference type="GeneID" id="104592807"/>
<dbReference type="OMA" id="KWEQPII"/>
<dbReference type="Pfam" id="PF25102">
    <property type="entry name" value="DUF7810"/>
    <property type="match status" value="1"/>
</dbReference>
<dbReference type="PANTHER" id="PTHR35736:SF1">
    <property type="entry name" value="EXPRESSED PROTEIN"/>
    <property type="match status" value="1"/>
</dbReference>
<organism evidence="1 2">
    <name type="scientific">Nelumbo nucifera</name>
    <name type="common">Sacred lotus</name>
    <dbReference type="NCBI Taxonomy" id="4432"/>
    <lineage>
        <taxon>Eukaryota</taxon>
        <taxon>Viridiplantae</taxon>
        <taxon>Streptophyta</taxon>
        <taxon>Embryophyta</taxon>
        <taxon>Tracheophyta</taxon>
        <taxon>Spermatophyta</taxon>
        <taxon>Magnoliopsida</taxon>
        <taxon>Proteales</taxon>
        <taxon>Nelumbonaceae</taxon>
        <taxon>Nelumbo</taxon>
    </lineage>
</organism>
<dbReference type="PANTHER" id="PTHR35736">
    <property type="entry name" value="EXPRESSED PROTEIN"/>
    <property type="match status" value="1"/>
</dbReference>
<dbReference type="STRING" id="4432.A0A1U7ZPL1"/>
<reference evidence="2" key="1">
    <citation type="submission" date="2025-08" db="UniProtKB">
        <authorList>
            <consortium name="RefSeq"/>
        </authorList>
    </citation>
    <scope>IDENTIFICATION</scope>
</reference>
<protein>
    <submittedName>
        <fullName evidence="2">Uncharacterized protein LOC104592807</fullName>
    </submittedName>
</protein>
<name>A0A1U7ZPL1_NELNU</name>
<dbReference type="InterPro" id="IPR056712">
    <property type="entry name" value="DUF7810"/>
</dbReference>
<dbReference type="Proteomes" id="UP000189703">
    <property type="component" value="Unplaced"/>
</dbReference>
<sequence length="557" mass="62740">MGYRRRRASLHGFLVLSAVFTGCGLLLLTLRSDVDPSFRPRLPVNYGKQEPLVVDVFSDMNASYQSGFRSDVPAERNRICATVEEMGETFAGGFGEESLRVRRIIQDHFALHGASRIRELPPEQFCRQGFVLGKASEAGFGNEMYKILTAAALSIMLNRSLIIGQTRDQFPFGDYISYTNFAFTLKEVKHLWRRNDCGGKYGRHLIVRTDNFEKPSETNVLCSNWIEWKQPIIWFQGTTDAVAIQFFLKNIHPKMRNAASDLFGQSGTSQSRSNVFGELMRVIISPSEDVEEAVDWVLNGGVDPDVTLHMRMLMNRSVRAVRAALNCIRKSLINYQIQTRRPRIVLVSDTPSLIKDITPNLEEFAEVLHFNYESFRGSISSARGNEIQQLDFRVKDWGPAPRWVAFVDFFLASRAKHAVVSGAHRRVGTTYAQLIAALAAAHQLGDNSSADSSFSFLSSFQSNLLSEGLHNQVGWGHVWNRFAGPLSCHSQSSQCALTPLLPPAWWDGIWQSPIPRDVHKMEAYGIQLTGFGRVNESHLLSFCKLRKTKVKTIPVFQ</sequence>
<dbReference type="RefSeq" id="XP_010250603.1">
    <property type="nucleotide sequence ID" value="XM_010252301.2"/>
</dbReference>
<dbReference type="InParanoid" id="A0A1U7ZPL1"/>
<evidence type="ECO:0000313" key="2">
    <source>
        <dbReference type="RefSeq" id="XP_010250603.1"/>
    </source>
</evidence>
<evidence type="ECO:0000313" key="1">
    <source>
        <dbReference type="Proteomes" id="UP000189703"/>
    </source>
</evidence>
<dbReference type="eggNOG" id="ENOG502QU5Y">
    <property type="taxonomic scope" value="Eukaryota"/>
</dbReference>
<proteinExistence type="predicted"/>
<dbReference type="PROSITE" id="PS51257">
    <property type="entry name" value="PROKAR_LIPOPROTEIN"/>
    <property type="match status" value="1"/>
</dbReference>
<gene>
    <name evidence="2" type="primary">LOC104592807</name>
</gene>
<accession>A0A1U7ZPL1</accession>
<dbReference type="AlphaFoldDB" id="A0A1U7ZPL1"/>
<dbReference type="FunCoup" id="A0A1U7ZPL1">
    <property type="interactions" value="1975"/>
</dbReference>